<evidence type="ECO:0000259" key="1">
    <source>
        <dbReference type="Pfam" id="PF01590"/>
    </source>
</evidence>
<evidence type="ECO:0000313" key="3">
    <source>
        <dbReference type="EMBL" id="AOX16560.1"/>
    </source>
</evidence>
<dbReference type="Pfam" id="PF02954">
    <property type="entry name" value="HTH_8"/>
    <property type="match status" value="1"/>
</dbReference>
<feature type="domain" description="DNA binding HTH" evidence="2">
    <location>
        <begin position="266"/>
        <end position="302"/>
    </location>
</feature>
<dbReference type="EMBL" id="CP014674">
    <property type="protein sequence ID" value="AOX16560.1"/>
    <property type="molecule type" value="Genomic_DNA"/>
</dbReference>
<dbReference type="Gene3D" id="1.10.10.60">
    <property type="entry name" value="Homeodomain-like"/>
    <property type="match status" value="1"/>
</dbReference>
<gene>
    <name evidence="3" type="ORF">A0U89_04815</name>
</gene>
<dbReference type="InterPro" id="IPR009057">
    <property type="entry name" value="Homeodomain-like_sf"/>
</dbReference>
<proteinExistence type="predicted"/>
<dbReference type="AlphaFoldDB" id="A0A1D8USE5"/>
<protein>
    <submittedName>
        <fullName evidence="3">Fis family transcriptional regulator</fullName>
    </submittedName>
</protein>
<keyword evidence="4" id="KW-1185">Reference proteome</keyword>
<evidence type="ECO:0000313" key="4">
    <source>
        <dbReference type="Proteomes" id="UP000179145"/>
    </source>
</evidence>
<dbReference type="SUPFAM" id="SSF46689">
    <property type="entry name" value="Homeodomain-like"/>
    <property type="match status" value="1"/>
</dbReference>
<dbReference type="Pfam" id="PF01590">
    <property type="entry name" value="GAF"/>
    <property type="match status" value="1"/>
</dbReference>
<dbReference type="InterPro" id="IPR002197">
    <property type="entry name" value="HTH_Fis"/>
</dbReference>
<reference evidence="3 4" key="1">
    <citation type="journal article" date="2016" name="Microb. Cell Fact.">
        <title>Dissection of exopolysaccharide biosynthesis in Kozakia baliensis.</title>
        <authorList>
            <person name="Brandt J.U."/>
            <person name="Jakob F."/>
            <person name="Behr J."/>
            <person name="Geissler A.J."/>
            <person name="Vogel R.F."/>
        </authorList>
    </citation>
    <scope>NUCLEOTIDE SEQUENCE [LARGE SCALE GENOMIC DNA]</scope>
    <source>
        <strain evidence="3 4">DSM 14400</strain>
    </source>
</reference>
<feature type="domain" description="GAF" evidence="1">
    <location>
        <begin position="67"/>
        <end position="180"/>
    </location>
</feature>
<dbReference type="InterPro" id="IPR003018">
    <property type="entry name" value="GAF"/>
</dbReference>
<dbReference type="PRINTS" id="PR01590">
    <property type="entry name" value="HTHFIS"/>
</dbReference>
<organism evidence="3 4">
    <name type="scientific">Kozakia baliensis</name>
    <dbReference type="NCBI Taxonomy" id="153496"/>
    <lineage>
        <taxon>Bacteria</taxon>
        <taxon>Pseudomonadati</taxon>
        <taxon>Pseudomonadota</taxon>
        <taxon>Alphaproteobacteria</taxon>
        <taxon>Acetobacterales</taxon>
        <taxon>Acetobacteraceae</taxon>
        <taxon>Kozakia</taxon>
    </lineage>
</organism>
<dbReference type="Gene3D" id="3.30.450.40">
    <property type="match status" value="1"/>
</dbReference>
<name>A0A1D8USE5_9PROT</name>
<dbReference type="OrthoDB" id="9805953at2"/>
<dbReference type="Proteomes" id="UP000179145">
    <property type="component" value="Chromosome"/>
</dbReference>
<dbReference type="InterPro" id="IPR029016">
    <property type="entry name" value="GAF-like_dom_sf"/>
</dbReference>
<dbReference type="SUPFAM" id="SSF55781">
    <property type="entry name" value="GAF domain-like"/>
    <property type="match status" value="1"/>
</dbReference>
<dbReference type="KEGG" id="kba:A0U89_04815"/>
<evidence type="ECO:0000259" key="2">
    <source>
        <dbReference type="Pfam" id="PF02954"/>
    </source>
</evidence>
<dbReference type="STRING" id="153496.A0U89_04815"/>
<dbReference type="eggNOG" id="COG3284">
    <property type="taxonomic scope" value="Bacteria"/>
</dbReference>
<dbReference type="GO" id="GO:0043565">
    <property type="term" value="F:sequence-specific DNA binding"/>
    <property type="evidence" value="ECO:0007669"/>
    <property type="project" value="InterPro"/>
</dbReference>
<sequence length="309" mass="33569">MSSTISSHGPIAALPAALRSSWTRCAENYGIIASDPLAEELLCSAELRQARERMGLTMKICDPELDRLQKIVSALDYDVLLADPSGVVVARRGAPPFEKGCRRWHLWPGANWSEAEAGTNGIGTCLVEGTAVTVHGRHHWRTGLRYLTCSAVPFYGPNGQVAGALDVSSMRPQTSDRIGVMMEAILVDTARRLERRSFLEAFRHRSVILLGDGPGISLPMVALDEARMIVGATRAARNLLNIENCDTTGICFDLDNLKDGKPNFQEAERSVIEGALAMSQGKIAPAARLLGISRSTLHRKLKSIGFHQA</sequence>
<accession>A0A1D8USE5</accession>